<evidence type="ECO:0000256" key="3">
    <source>
        <dbReference type="PIRSR" id="PIRSR005902-1"/>
    </source>
</evidence>
<evidence type="ECO:0000256" key="2">
    <source>
        <dbReference type="ARBA" id="ARBA00022801"/>
    </source>
</evidence>
<dbReference type="InterPro" id="IPR018228">
    <property type="entry name" value="DNase_TatD-rel_CS"/>
</dbReference>
<evidence type="ECO:0000256" key="1">
    <source>
        <dbReference type="ARBA" id="ARBA00022723"/>
    </source>
</evidence>
<dbReference type="GO" id="GO:0046872">
    <property type="term" value="F:metal ion binding"/>
    <property type="evidence" value="ECO:0007669"/>
    <property type="project" value="UniProtKB-KW"/>
</dbReference>
<dbReference type="PIRSF" id="PIRSF005902">
    <property type="entry name" value="DNase_TatD"/>
    <property type="match status" value="1"/>
</dbReference>
<dbReference type="GO" id="GO:0016788">
    <property type="term" value="F:hydrolase activity, acting on ester bonds"/>
    <property type="evidence" value="ECO:0007669"/>
    <property type="project" value="InterPro"/>
</dbReference>
<dbReference type="PANTHER" id="PTHR46124:SF2">
    <property type="entry name" value="D-AMINOACYL-TRNA DEACYLASE"/>
    <property type="match status" value="1"/>
</dbReference>
<dbReference type="InterPro" id="IPR001130">
    <property type="entry name" value="TatD-like"/>
</dbReference>
<dbReference type="GeneID" id="8984137"/>
<dbReference type="RefSeq" id="WP_013038382.1">
    <property type="nucleotide sequence ID" value="NC_014002.1"/>
</dbReference>
<keyword evidence="2 4" id="KW-0378">Hydrolase</keyword>
<feature type="binding site" evidence="3">
    <location>
        <position position="31"/>
    </location>
    <ligand>
        <name>a divalent metal cation</name>
        <dbReference type="ChEBI" id="CHEBI:60240"/>
        <label>1</label>
    </ligand>
</feature>
<dbReference type="PANTHER" id="PTHR46124">
    <property type="entry name" value="D-AMINOACYL-TRNA DEACYLASE"/>
    <property type="match status" value="1"/>
</dbReference>
<dbReference type="SUPFAM" id="SSF51556">
    <property type="entry name" value="Metallo-dependent hydrolases"/>
    <property type="match status" value="1"/>
</dbReference>
<dbReference type="CDD" id="cd01310">
    <property type="entry name" value="TatD_DNAse"/>
    <property type="match status" value="1"/>
</dbReference>
<dbReference type="EMBL" id="CP001994">
    <property type="protein sequence ID" value="ADE37440.1"/>
    <property type="molecule type" value="Genomic_DNA"/>
</dbReference>
<feature type="binding site" evidence="3">
    <location>
        <position position="117"/>
    </location>
    <ligand>
        <name>a divalent metal cation</name>
        <dbReference type="ChEBI" id="CHEBI:60240"/>
        <label>1</label>
    </ligand>
</feature>
<dbReference type="Pfam" id="PF01026">
    <property type="entry name" value="TatD_DNase"/>
    <property type="match status" value="1"/>
</dbReference>
<dbReference type="STRING" id="547558.Mmah_1945"/>
<feature type="binding site" evidence="3">
    <location>
        <position position="29"/>
    </location>
    <ligand>
        <name>a divalent metal cation</name>
        <dbReference type="ChEBI" id="CHEBI:60240"/>
        <label>1</label>
    </ligand>
</feature>
<keyword evidence="5" id="KW-1185">Reference proteome</keyword>
<dbReference type="GO" id="GO:0004536">
    <property type="term" value="F:DNA nuclease activity"/>
    <property type="evidence" value="ECO:0007669"/>
    <property type="project" value="InterPro"/>
</dbReference>
<dbReference type="KEGG" id="mmh:Mmah_1945"/>
<feature type="binding site" evidence="3">
    <location>
        <position position="224"/>
    </location>
    <ligand>
        <name>a divalent metal cation</name>
        <dbReference type="ChEBI" id="CHEBI:60240"/>
        <label>1</label>
    </ligand>
</feature>
<organism evidence="4 5">
    <name type="scientific">Methanohalophilus mahii (strain ATCC 35705 / DSM 5219 / SLP)</name>
    <dbReference type="NCBI Taxonomy" id="547558"/>
    <lineage>
        <taxon>Archaea</taxon>
        <taxon>Methanobacteriati</taxon>
        <taxon>Methanobacteriota</taxon>
        <taxon>Stenosarchaea group</taxon>
        <taxon>Methanomicrobia</taxon>
        <taxon>Methanosarcinales</taxon>
        <taxon>Methanosarcinaceae</taxon>
        <taxon>Methanohalophilus</taxon>
    </lineage>
</organism>
<dbReference type="AlphaFoldDB" id="D5E8F2"/>
<feature type="binding site" evidence="3">
    <location>
        <position position="176"/>
    </location>
    <ligand>
        <name>a divalent metal cation</name>
        <dbReference type="ChEBI" id="CHEBI:60240"/>
        <label>2</label>
    </ligand>
</feature>
<dbReference type="PROSITE" id="PS01137">
    <property type="entry name" value="TATD_1"/>
    <property type="match status" value="1"/>
</dbReference>
<dbReference type="InterPro" id="IPR015991">
    <property type="entry name" value="TatD/YcfH-like"/>
</dbReference>
<evidence type="ECO:0000313" key="5">
    <source>
        <dbReference type="Proteomes" id="UP000001059"/>
    </source>
</evidence>
<dbReference type="Gene3D" id="3.20.20.140">
    <property type="entry name" value="Metal-dependent hydrolases"/>
    <property type="match status" value="1"/>
</dbReference>
<proteinExistence type="predicted"/>
<dbReference type="HOGENOM" id="CLU_031506_5_2_2"/>
<accession>D5E8F2</accession>
<name>D5E8F2_METMS</name>
<reference evidence="4 5" key="1">
    <citation type="submission" date="2010-03" db="EMBL/GenBank/DDBJ databases">
        <title>The complete genome of Methanohalophilus mahii DSM 5219.</title>
        <authorList>
            <consortium name="US DOE Joint Genome Institute (JGI-PGF)"/>
            <person name="Lucas S."/>
            <person name="Copeland A."/>
            <person name="Lapidus A."/>
            <person name="Glavina del Rio T."/>
            <person name="Dalin E."/>
            <person name="Tice H."/>
            <person name="Bruce D."/>
            <person name="Goodwin L."/>
            <person name="Pitluck S."/>
            <person name="Kyrpides N."/>
            <person name="Mavromatis K."/>
            <person name="Ivanova N."/>
            <person name="Lykidis A."/>
            <person name="Saunders E."/>
            <person name="Brettin T."/>
            <person name="Detter J.C."/>
            <person name="Han C."/>
            <person name="Land M."/>
            <person name="Hauser L."/>
            <person name="Markowitz V."/>
            <person name="Cheng J.-F."/>
            <person name="Hugenholtz P."/>
            <person name="Woyke T."/>
            <person name="Wu D."/>
            <person name="Spring S."/>
            <person name="Schneider S."/>
            <person name="Schroeder M."/>
            <person name="Klenk H.-P."/>
            <person name="Eisen J.A."/>
        </authorList>
    </citation>
    <scope>NUCLEOTIDE SEQUENCE [LARGE SCALE GENOMIC DNA]</scope>
    <source>
        <strain evidence="5">ATCC 35705 / DSM 5219 / SLP</strain>
    </source>
</reference>
<gene>
    <name evidence="4" type="ordered locus">Mmah_1945</name>
</gene>
<protein>
    <submittedName>
        <fullName evidence="4">Hydrolase, TatD family</fullName>
    </submittedName>
</protein>
<sequence length="272" mass="30452">MTLRASHQNIVIDGIPKMKGMLPYFIDSHCHLDFSKFNKDREEVILRAKEAGACEMINSGIDLKTNFSTLELAKTHDCIHPTIGLSPMLATNPDEGRVLEVLSQLDEYAPGAIGIGEAGMDYYHCTDETLRKKQREIFKQVITIAESHTKTLVIHGRDAEDEALEMAGHLDRVIFHCYGGSLETMKKITDAGHYISIPTLVCFSSHHKEIAATVPEEFMLIETDSPYLSPRKGRNEPAYLTDSINTIAEIKDIEPAEVAEITRKNTYTAFKI</sequence>
<feature type="binding site" evidence="3">
    <location>
        <position position="155"/>
    </location>
    <ligand>
        <name>a divalent metal cation</name>
        <dbReference type="ChEBI" id="CHEBI:60240"/>
        <label>2</label>
    </ligand>
</feature>
<evidence type="ECO:0000313" key="4">
    <source>
        <dbReference type="EMBL" id="ADE37440.1"/>
    </source>
</evidence>
<keyword evidence="1 3" id="KW-0479">Metal-binding</keyword>
<dbReference type="InterPro" id="IPR032466">
    <property type="entry name" value="Metal_Hydrolase"/>
</dbReference>
<dbReference type="NCBIfam" id="TIGR00010">
    <property type="entry name" value="YchF/TatD family DNA exonuclease"/>
    <property type="match status" value="1"/>
</dbReference>
<dbReference type="Proteomes" id="UP000001059">
    <property type="component" value="Chromosome"/>
</dbReference>